<feature type="binding site" evidence="17">
    <location>
        <position position="390"/>
    </location>
    <ligand>
        <name>(6S)-NADPHX</name>
        <dbReference type="ChEBI" id="CHEBI:64076"/>
    </ligand>
</feature>
<keyword evidence="21" id="KW-0808">Transferase</keyword>
<feature type="binding site" evidence="17">
    <location>
        <position position="456"/>
    </location>
    <ligand>
        <name>AMP</name>
        <dbReference type="ChEBI" id="CHEBI:456215"/>
    </ligand>
</feature>
<comment type="subunit">
    <text evidence="17">Homotetramer.</text>
</comment>
<dbReference type="CDD" id="cd01171">
    <property type="entry name" value="YXKO-related"/>
    <property type="match status" value="1"/>
</dbReference>
<keyword evidence="9 18" id="KW-0630">Potassium</keyword>
<dbReference type="EMBL" id="DF968181">
    <property type="protein sequence ID" value="GAP41275.1"/>
    <property type="molecule type" value="Genomic_DNA"/>
</dbReference>
<dbReference type="STRING" id="1678840.ATC1_131260"/>
<evidence type="ECO:0000256" key="18">
    <source>
        <dbReference type="PIRNR" id="PIRNR017184"/>
    </source>
</evidence>
<dbReference type="AlphaFoldDB" id="A0A0S7BS51"/>
<comment type="cofactor">
    <cofactor evidence="17">
        <name>Mg(2+)</name>
        <dbReference type="ChEBI" id="CHEBI:18420"/>
    </cofactor>
</comment>
<name>A0A0S7BS51_9CHLR</name>
<comment type="cofactor">
    <cofactor evidence="18">
        <name>K(+)</name>
        <dbReference type="ChEBI" id="CHEBI:29103"/>
    </cofactor>
    <text evidence="18">Binds 1 potassium ion per subunit.</text>
</comment>
<dbReference type="InterPro" id="IPR000631">
    <property type="entry name" value="CARKD"/>
</dbReference>
<evidence type="ECO:0000256" key="15">
    <source>
        <dbReference type="ARBA" id="ARBA00048238"/>
    </source>
</evidence>
<evidence type="ECO:0000256" key="11">
    <source>
        <dbReference type="ARBA" id="ARBA00023235"/>
    </source>
</evidence>
<dbReference type="Gene3D" id="3.40.1190.20">
    <property type="match status" value="1"/>
</dbReference>
<dbReference type="GO" id="GO:0005524">
    <property type="term" value="F:ATP binding"/>
    <property type="evidence" value="ECO:0007669"/>
    <property type="project" value="UniProtKB-UniRule"/>
</dbReference>
<evidence type="ECO:0000256" key="3">
    <source>
        <dbReference type="ARBA" id="ARBA00006001"/>
    </source>
</evidence>
<comment type="function">
    <text evidence="14 18">Bifunctional enzyme that catalyzes the epimerization of the S- and R-forms of NAD(P)HX and the dehydration of the S-form of NAD(P)HX at the expense of ADP, which is converted to AMP. This allows the repair of both epimers of NAD(P)HX, a damaged form of NAD(P)H that is a result of enzymatic or heat-dependent hydration.</text>
</comment>
<keyword evidence="21" id="KW-0418">Kinase</keyword>
<dbReference type="PROSITE" id="PS51385">
    <property type="entry name" value="YJEF_N"/>
    <property type="match status" value="1"/>
</dbReference>
<evidence type="ECO:0000256" key="16">
    <source>
        <dbReference type="ARBA" id="ARBA00049209"/>
    </source>
</evidence>
<dbReference type="GO" id="GO:0052855">
    <property type="term" value="F:ADP-dependent NAD(P)H-hydrate dehydratase activity"/>
    <property type="evidence" value="ECO:0007669"/>
    <property type="project" value="UniProtKB-UniRule"/>
</dbReference>
<evidence type="ECO:0000256" key="6">
    <source>
        <dbReference type="ARBA" id="ARBA00022741"/>
    </source>
</evidence>
<comment type="similarity">
    <text evidence="3 18">In the N-terminal section; belongs to the NnrE/AIBP family.</text>
</comment>
<dbReference type="GO" id="GO:0016301">
    <property type="term" value="F:kinase activity"/>
    <property type="evidence" value="ECO:0007669"/>
    <property type="project" value="UniProtKB-KW"/>
</dbReference>
<feature type="domain" description="YjeF N-terminal" evidence="20">
    <location>
        <begin position="9"/>
        <end position="217"/>
    </location>
</feature>
<reference evidence="21" key="1">
    <citation type="journal article" date="2015" name="Genome Announc.">
        <title>Draft Genome Sequence of Anaerolineae Strain TC1, a Novel Isolate from a Methanogenic Wastewater Treatment System.</title>
        <authorList>
            <person name="Matsuura N."/>
            <person name="Tourlousse D.M."/>
            <person name="Sun L."/>
            <person name="Toyonaga M."/>
            <person name="Kuroda K."/>
            <person name="Ohashi A."/>
            <person name="Cruz R."/>
            <person name="Yamaguchi T."/>
            <person name="Sekiguchi Y."/>
        </authorList>
    </citation>
    <scope>NUCLEOTIDE SEQUENCE [LARGE SCALE GENOMIC DNA]</scope>
    <source>
        <strain evidence="21">TC1</strain>
    </source>
</reference>
<comment type="function">
    <text evidence="17">Catalyzes the dehydration of the S-form of NAD(P)HX at the expense of ADP, which is converted to AMP. Together with NAD(P)HX epimerase, which catalyzes the epimerization of the S- and R-forms, the enzyme allows the repair of both epimers of NAD(P)HX, a damaged form of NAD(P)H that is a result of enzymatic or heat-dependent hydration.</text>
</comment>
<evidence type="ECO:0000256" key="1">
    <source>
        <dbReference type="ARBA" id="ARBA00000013"/>
    </source>
</evidence>
<comment type="catalytic activity">
    <reaction evidence="16 17 18">
        <text>(6S)-NADPHX + ADP = AMP + phosphate + NADPH + H(+)</text>
        <dbReference type="Rhea" id="RHEA:32235"/>
        <dbReference type="ChEBI" id="CHEBI:15378"/>
        <dbReference type="ChEBI" id="CHEBI:43474"/>
        <dbReference type="ChEBI" id="CHEBI:57783"/>
        <dbReference type="ChEBI" id="CHEBI:64076"/>
        <dbReference type="ChEBI" id="CHEBI:456215"/>
        <dbReference type="ChEBI" id="CHEBI:456216"/>
        <dbReference type="EC" id="4.2.1.136"/>
    </reaction>
</comment>
<feature type="binding site" evidence="17">
    <location>
        <position position="457"/>
    </location>
    <ligand>
        <name>(6S)-NADPHX</name>
        <dbReference type="ChEBI" id="CHEBI:64076"/>
    </ligand>
</feature>
<dbReference type="GO" id="GO:0110051">
    <property type="term" value="P:metabolite repair"/>
    <property type="evidence" value="ECO:0007669"/>
    <property type="project" value="TreeGrafter"/>
</dbReference>
<dbReference type="EC" id="4.2.1.136" evidence="17"/>
<evidence type="ECO:0000256" key="12">
    <source>
        <dbReference type="ARBA" id="ARBA00023239"/>
    </source>
</evidence>
<keyword evidence="6 17" id="KW-0547">Nucleotide-binding</keyword>
<keyword evidence="12 17" id="KW-0456">Lyase</keyword>
<dbReference type="InterPro" id="IPR029056">
    <property type="entry name" value="Ribokinase-like"/>
</dbReference>
<dbReference type="Pfam" id="PF03853">
    <property type="entry name" value="YjeF_N"/>
    <property type="match status" value="1"/>
</dbReference>
<evidence type="ECO:0000259" key="19">
    <source>
        <dbReference type="PROSITE" id="PS51383"/>
    </source>
</evidence>
<keyword evidence="5 18" id="KW-0479">Metal-binding</keyword>
<dbReference type="HAMAP" id="MF_01965">
    <property type="entry name" value="NADHX_dehydratase"/>
    <property type="match status" value="1"/>
</dbReference>
<evidence type="ECO:0000313" key="21">
    <source>
        <dbReference type="EMBL" id="GAP41275.1"/>
    </source>
</evidence>
<dbReference type="InterPro" id="IPR030677">
    <property type="entry name" value="Nnr"/>
</dbReference>
<dbReference type="PROSITE" id="PS01050">
    <property type="entry name" value="YJEF_C_2"/>
    <property type="match status" value="1"/>
</dbReference>
<dbReference type="PIRSF" id="PIRSF017184">
    <property type="entry name" value="Nnr"/>
    <property type="match status" value="1"/>
</dbReference>
<gene>
    <name evidence="17" type="primary">nnrD</name>
    <name evidence="21" type="ORF">ATC1_131260</name>
</gene>
<dbReference type="InterPro" id="IPR036652">
    <property type="entry name" value="YjeF_N_dom_sf"/>
</dbReference>
<evidence type="ECO:0000256" key="14">
    <source>
        <dbReference type="ARBA" id="ARBA00025153"/>
    </source>
</evidence>
<dbReference type="NCBIfam" id="TIGR00196">
    <property type="entry name" value="yjeF_cterm"/>
    <property type="match status" value="1"/>
</dbReference>
<feature type="binding site" evidence="17">
    <location>
        <begin position="427"/>
        <end position="431"/>
    </location>
    <ligand>
        <name>AMP</name>
        <dbReference type="ChEBI" id="CHEBI:456215"/>
    </ligand>
</feature>
<comment type="catalytic activity">
    <reaction evidence="1 18">
        <text>(6R)-NADHX = (6S)-NADHX</text>
        <dbReference type="Rhea" id="RHEA:32215"/>
        <dbReference type="ChEBI" id="CHEBI:64074"/>
        <dbReference type="ChEBI" id="CHEBI:64075"/>
        <dbReference type="EC" id="5.1.99.6"/>
    </reaction>
</comment>
<keyword evidence="22" id="KW-1185">Reference proteome</keyword>
<comment type="catalytic activity">
    <reaction evidence="2 18">
        <text>(6R)-NADPHX = (6S)-NADPHX</text>
        <dbReference type="Rhea" id="RHEA:32227"/>
        <dbReference type="ChEBI" id="CHEBI:64076"/>
        <dbReference type="ChEBI" id="CHEBI:64077"/>
        <dbReference type="EC" id="5.1.99.6"/>
    </reaction>
</comment>
<protein>
    <recommendedName>
        <fullName evidence="17">ADP-dependent (S)-NAD(P)H-hydrate dehydratase</fullName>
        <ecNumber evidence="17">4.2.1.136</ecNumber>
    </recommendedName>
    <alternativeName>
        <fullName evidence="17">ADP-dependent NAD(P)HX dehydratase</fullName>
    </alternativeName>
</protein>
<comment type="similarity">
    <text evidence="17">Belongs to the NnrD/CARKD family.</text>
</comment>
<evidence type="ECO:0000256" key="13">
    <source>
        <dbReference type="ARBA" id="ARBA00023268"/>
    </source>
</evidence>
<keyword evidence="13" id="KW-0511">Multifunctional enzyme</keyword>
<dbReference type="PATRIC" id="fig|1678840.3.peg.2708"/>
<comment type="similarity">
    <text evidence="4 18">In the C-terminal section; belongs to the NnrD/CARKD family.</text>
</comment>
<keyword evidence="10 17" id="KW-0520">NAD</keyword>
<dbReference type="SUPFAM" id="SSF53613">
    <property type="entry name" value="Ribokinase-like"/>
    <property type="match status" value="1"/>
</dbReference>
<keyword evidence="7 17" id="KW-0067">ATP-binding</keyword>
<evidence type="ECO:0000259" key="20">
    <source>
        <dbReference type="PROSITE" id="PS51385"/>
    </source>
</evidence>
<dbReference type="GO" id="GO:0046496">
    <property type="term" value="P:nicotinamide nucleotide metabolic process"/>
    <property type="evidence" value="ECO:0007669"/>
    <property type="project" value="UniProtKB-UniRule"/>
</dbReference>
<evidence type="ECO:0000313" key="22">
    <source>
        <dbReference type="Proteomes" id="UP000053370"/>
    </source>
</evidence>
<evidence type="ECO:0000256" key="8">
    <source>
        <dbReference type="ARBA" id="ARBA00022857"/>
    </source>
</evidence>
<evidence type="ECO:0000256" key="7">
    <source>
        <dbReference type="ARBA" id="ARBA00022840"/>
    </source>
</evidence>
<dbReference type="SUPFAM" id="SSF64153">
    <property type="entry name" value="YjeF N-terminal domain-like"/>
    <property type="match status" value="1"/>
</dbReference>
<dbReference type="GO" id="GO:0046872">
    <property type="term" value="F:metal ion binding"/>
    <property type="evidence" value="ECO:0007669"/>
    <property type="project" value="UniProtKB-UniRule"/>
</dbReference>
<comment type="catalytic activity">
    <reaction evidence="15 17 18">
        <text>(6S)-NADHX + ADP = AMP + phosphate + NADH + H(+)</text>
        <dbReference type="Rhea" id="RHEA:32223"/>
        <dbReference type="ChEBI" id="CHEBI:15378"/>
        <dbReference type="ChEBI" id="CHEBI:43474"/>
        <dbReference type="ChEBI" id="CHEBI:57945"/>
        <dbReference type="ChEBI" id="CHEBI:64074"/>
        <dbReference type="ChEBI" id="CHEBI:456215"/>
        <dbReference type="ChEBI" id="CHEBI:456216"/>
        <dbReference type="EC" id="4.2.1.136"/>
    </reaction>
</comment>
<dbReference type="Proteomes" id="UP000053370">
    <property type="component" value="Unassembled WGS sequence"/>
</dbReference>
<evidence type="ECO:0000256" key="17">
    <source>
        <dbReference type="HAMAP-Rule" id="MF_01965"/>
    </source>
</evidence>
<dbReference type="PANTHER" id="PTHR12592:SF0">
    <property type="entry name" value="ATP-DEPENDENT (S)-NAD(P)H-HYDRATE DEHYDRATASE"/>
    <property type="match status" value="1"/>
</dbReference>
<feature type="binding site" evidence="17">
    <location>
        <position position="262"/>
    </location>
    <ligand>
        <name>(6S)-NADPHX</name>
        <dbReference type="ChEBI" id="CHEBI:64076"/>
    </ligand>
</feature>
<dbReference type="Gene3D" id="3.40.50.10260">
    <property type="entry name" value="YjeF N-terminal domain"/>
    <property type="match status" value="1"/>
</dbReference>
<evidence type="ECO:0000256" key="2">
    <source>
        <dbReference type="ARBA" id="ARBA00000909"/>
    </source>
</evidence>
<dbReference type="PROSITE" id="PS51383">
    <property type="entry name" value="YJEF_C_3"/>
    <property type="match status" value="1"/>
</dbReference>
<accession>A0A0S7BS51</accession>
<organism evidence="21">
    <name type="scientific">Flexilinea flocculi</name>
    <dbReference type="NCBI Taxonomy" id="1678840"/>
    <lineage>
        <taxon>Bacteria</taxon>
        <taxon>Bacillati</taxon>
        <taxon>Chloroflexota</taxon>
        <taxon>Anaerolineae</taxon>
        <taxon>Anaerolineales</taxon>
        <taxon>Anaerolineaceae</taxon>
        <taxon>Flexilinea</taxon>
    </lineage>
</organism>
<evidence type="ECO:0000256" key="5">
    <source>
        <dbReference type="ARBA" id="ARBA00022723"/>
    </source>
</evidence>
<proteinExistence type="inferred from homology"/>
<feature type="binding site" evidence="17">
    <location>
        <position position="332"/>
    </location>
    <ligand>
        <name>(6S)-NADPHX</name>
        <dbReference type="ChEBI" id="CHEBI:64076"/>
    </ligand>
</feature>
<sequence>MKIISVDEMRQIEKEAYESGISYEQMMITAGKKIAQKILSETLYLNRTITAIIGTGNNGGDALIALTELIKEGWTANAWMIRKRHDKDNLLSNFQYRNGQTVEYQNDQYFNQLDQWLQSSDILLDGALGIGCHLPLASDYSEVFSHIHSISKRFTTIAVDCPSGMDCDSGECDEHCIHADMTFCIEALKIGEIQNPGYRFTGKIESISLDLPENLPIYQKIKRNIIQRESLNKDIPVREVDGNKGTFGTVDIIGGSDQYIGAPILTGMAAYKAGCGLVNMFVPQIVRDISANMIPEAIWTILNIKDPHAMDLCMEKIIEAKKKKHAFVIGPGLGIGDIQIEFTRKFFEQVQEVSPYSEQNFIIDADGLNLLAALADWPKRLPQLCILTPHPGEFSRLSALPIQEIQRNRVRICEEYAKRWNKVVVLKGAYTVISSPDGRTGVLPIASSALAKAGSGDVLSGIIAGFLSQGINDQFTAACLGVWIHGNAGLIAKERIGNEYSVTATDIIQSIREAITTLIR</sequence>
<evidence type="ECO:0000256" key="4">
    <source>
        <dbReference type="ARBA" id="ARBA00009524"/>
    </source>
</evidence>
<dbReference type="Pfam" id="PF01256">
    <property type="entry name" value="Carb_kinase"/>
    <property type="match status" value="1"/>
</dbReference>
<dbReference type="GO" id="GO:0052856">
    <property type="term" value="F:NAD(P)HX epimerase activity"/>
    <property type="evidence" value="ECO:0007669"/>
    <property type="project" value="UniProtKB-EC"/>
</dbReference>
<dbReference type="InterPro" id="IPR004443">
    <property type="entry name" value="YjeF_N_dom"/>
</dbReference>
<dbReference type="InterPro" id="IPR017953">
    <property type="entry name" value="Carbohydrate_kinase_pred_CS"/>
</dbReference>
<evidence type="ECO:0000256" key="9">
    <source>
        <dbReference type="ARBA" id="ARBA00022958"/>
    </source>
</evidence>
<keyword evidence="8 17" id="KW-0521">NADP</keyword>
<dbReference type="PANTHER" id="PTHR12592">
    <property type="entry name" value="ATP-DEPENDENT (S)-NAD(P)H-HYDRATE DEHYDRATASE FAMILY MEMBER"/>
    <property type="match status" value="1"/>
</dbReference>
<dbReference type="OrthoDB" id="9806925at2"/>
<keyword evidence="11 18" id="KW-0413">Isomerase</keyword>
<feature type="domain" description="YjeF C-terminal" evidence="19">
    <location>
        <begin position="227"/>
        <end position="518"/>
    </location>
</feature>
<dbReference type="RefSeq" id="WP_062282158.1">
    <property type="nucleotide sequence ID" value="NZ_DF968181.1"/>
</dbReference>
<evidence type="ECO:0000256" key="10">
    <source>
        <dbReference type="ARBA" id="ARBA00023027"/>
    </source>
</evidence>